<dbReference type="PANTHER" id="PTHR36180:SF2">
    <property type="entry name" value="BRO FAMILY PROTEIN"/>
    <property type="match status" value="1"/>
</dbReference>
<evidence type="ECO:0000259" key="1">
    <source>
        <dbReference type="PROSITE" id="PS51750"/>
    </source>
</evidence>
<dbReference type="PANTHER" id="PTHR36180">
    <property type="entry name" value="DNA-BINDING PROTEIN-RELATED-RELATED"/>
    <property type="match status" value="1"/>
</dbReference>
<dbReference type="AlphaFoldDB" id="A0A0H4KK68"/>
<proteinExistence type="predicted"/>
<dbReference type="Pfam" id="PF03374">
    <property type="entry name" value="ANT"/>
    <property type="match status" value="1"/>
</dbReference>
<keyword evidence="3" id="KW-1185">Reference proteome</keyword>
<dbReference type="OrthoDB" id="9812611at2"/>
<dbReference type="PATRIC" id="fig|135735.6.peg.2421"/>
<organism evidence="2 3">
    <name type="scientific">Priestia filamentosa</name>
    <dbReference type="NCBI Taxonomy" id="1402861"/>
    <lineage>
        <taxon>Bacteria</taxon>
        <taxon>Bacillati</taxon>
        <taxon>Bacillota</taxon>
        <taxon>Bacilli</taxon>
        <taxon>Bacillales</taxon>
        <taxon>Bacillaceae</taxon>
        <taxon>Priestia</taxon>
    </lineage>
</organism>
<dbReference type="SMART" id="SM01040">
    <property type="entry name" value="Bro-N"/>
    <property type="match status" value="1"/>
</dbReference>
<dbReference type="Pfam" id="PF02498">
    <property type="entry name" value="Bro-N"/>
    <property type="match status" value="1"/>
</dbReference>
<evidence type="ECO:0000313" key="2">
    <source>
        <dbReference type="EMBL" id="AKO92674.1"/>
    </source>
</evidence>
<accession>A0A0H4KK68</accession>
<feature type="domain" description="Bro-N" evidence="1">
    <location>
        <begin position="1"/>
        <end position="105"/>
    </location>
</feature>
<dbReference type="PROSITE" id="PS51750">
    <property type="entry name" value="BRO_N"/>
    <property type="match status" value="1"/>
</dbReference>
<dbReference type="InterPro" id="IPR003497">
    <property type="entry name" value="BRO_N_domain"/>
</dbReference>
<dbReference type="Proteomes" id="UP000036202">
    <property type="component" value="Chromosome"/>
</dbReference>
<sequence>MDKLTKLFQYQNHQIRTVVKNDEPWFVAKDVCEVLEISKYRDAISRLDFDERESVVVDTLGGQQEMTAINESGLYCLILTSRKQQAKQFKRWVTQEVIPSIRKHGAYMTPKTIERALLNPDTIINLATQLKDEQQKRMEAERLIDEQKPKVVYAEAVTVSEDTVLVKDLAITLKQQGLDIGANRLFSWLRVNGYLCKQKGDMWNMPTQKSLDLGVIVIKHGVRTGSNGEMKKTRTPRVTGKGQIYFINKLIKLFSQSA</sequence>
<protein>
    <submittedName>
        <fullName evidence="2">Antirepressor</fullName>
    </submittedName>
</protein>
<reference evidence="2 3" key="1">
    <citation type="journal article" date="2015" name="PLoS ONE">
        <title>Genome Sequence of Bacillus endophyticus and Analysis of Its Companion Mechanism in the Ketogulonigenium vulgare-Bacillus Strain Consortium.</title>
        <authorList>
            <person name="Jia N."/>
            <person name="Du J."/>
            <person name="Ding M.Z."/>
            <person name="Gao F."/>
            <person name="Yuan Y.J."/>
        </authorList>
    </citation>
    <scope>NUCLEOTIDE SEQUENCE [LARGE SCALE GENOMIC DNA]</scope>
    <source>
        <strain evidence="2 3">Hbe603</strain>
    </source>
</reference>
<dbReference type="GO" id="GO:0003677">
    <property type="term" value="F:DNA binding"/>
    <property type="evidence" value="ECO:0007669"/>
    <property type="project" value="InterPro"/>
</dbReference>
<dbReference type="InterPro" id="IPR005039">
    <property type="entry name" value="Ant_C"/>
</dbReference>
<reference evidence="3" key="2">
    <citation type="submission" date="2015-06" db="EMBL/GenBank/DDBJ databases">
        <title>Genome Sequence of Bacillus endophyticus and Analysis of its Companion Mechanism in the Ketogulonigenium vulgare-Bacillus strain Consortium.</title>
        <authorList>
            <person name="Jia N."/>
            <person name="Du J."/>
            <person name="Ding M.-Z."/>
            <person name="Gao F."/>
            <person name="Yuan Y.-J."/>
        </authorList>
    </citation>
    <scope>NUCLEOTIDE SEQUENCE [LARGE SCALE GENOMIC DNA]</scope>
    <source>
        <strain evidence="3">Hbe603</strain>
    </source>
</reference>
<name>A0A0H4KK68_9BACI</name>
<dbReference type="KEGG" id="beo:BEH_11565"/>
<evidence type="ECO:0000313" key="3">
    <source>
        <dbReference type="Proteomes" id="UP000036202"/>
    </source>
</evidence>
<dbReference type="EMBL" id="CP011974">
    <property type="protein sequence ID" value="AKO92674.1"/>
    <property type="molecule type" value="Genomic_DNA"/>
</dbReference>
<gene>
    <name evidence="2" type="ORF">BEH_11565</name>
</gene>
<dbReference type="RefSeq" id="WP_046217236.1">
    <property type="nucleotide sequence ID" value="NZ_CP011974.1"/>
</dbReference>